<name>A0A1B2DR30_9BACL</name>
<keyword evidence="2" id="KW-0963">Cytoplasm</keyword>
<dbReference type="PANTHER" id="PTHR36438:SF1">
    <property type="entry name" value="IRON-SULFUR CLUSTER REPAIR PROTEIN YTFE"/>
    <property type="match status" value="1"/>
</dbReference>
<feature type="domain" description="Hemerythrin-like" evidence="5">
    <location>
        <begin position="65"/>
        <end position="207"/>
    </location>
</feature>
<evidence type="ECO:0000256" key="1">
    <source>
        <dbReference type="ARBA" id="ARBA00004496"/>
    </source>
</evidence>
<protein>
    <recommendedName>
        <fullName evidence="5">Hemerythrin-like domain-containing protein</fullName>
    </recommendedName>
</protein>
<sequence>MNTATVNKEGGQGKKGFGECACCSGNHLLHALLEQKERQDVGIQPEKLKPADWSKQSIAGMVRQLMFGYHLFLRAELPLLHELTTLITSVHGSEHRQLIELQQRFHALKVLLEQHLIDEEECFFPLILKYERRNSASAFRQAKQMVEKLEGDHRRIGNMLLHLRLASAHYVLPDDACEAFAYTYTRLKQLEAKLLEHIRLENHYLFYRL</sequence>
<organism evidence="6">
    <name type="scientific">Paenibacillus sp. BIHB 4019</name>
    <dbReference type="NCBI Taxonomy" id="1870819"/>
    <lineage>
        <taxon>Bacteria</taxon>
        <taxon>Bacillati</taxon>
        <taxon>Bacillota</taxon>
        <taxon>Bacilli</taxon>
        <taxon>Bacillales</taxon>
        <taxon>Paenibacillaceae</taxon>
        <taxon>Paenibacillus</taxon>
    </lineage>
</organism>
<keyword evidence="4" id="KW-0408">Iron</keyword>
<dbReference type="InterPro" id="IPR012312">
    <property type="entry name" value="Hemerythrin-like"/>
</dbReference>
<evidence type="ECO:0000259" key="5">
    <source>
        <dbReference type="Pfam" id="PF01814"/>
    </source>
</evidence>
<proteinExistence type="predicted"/>
<dbReference type="EMBL" id="CP016808">
    <property type="protein sequence ID" value="ANY70150.1"/>
    <property type="molecule type" value="Genomic_DNA"/>
</dbReference>
<dbReference type="GO" id="GO:0005737">
    <property type="term" value="C:cytoplasm"/>
    <property type="evidence" value="ECO:0007669"/>
    <property type="project" value="UniProtKB-SubCell"/>
</dbReference>
<dbReference type="Pfam" id="PF01814">
    <property type="entry name" value="Hemerythrin"/>
    <property type="match status" value="1"/>
</dbReference>
<gene>
    <name evidence="6" type="ORF">BBD42_29345</name>
</gene>
<dbReference type="InterPro" id="IPR019903">
    <property type="entry name" value="RIC_family"/>
</dbReference>
<keyword evidence="3" id="KW-0479">Metal-binding</keyword>
<accession>A0A1B2DR30</accession>
<dbReference type="GO" id="GO:0046872">
    <property type="term" value="F:metal ion binding"/>
    <property type="evidence" value="ECO:0007669"/>
    <property type="project" value="UniProtKB-KW"/>
</dbReference>
<dbReference type="PANTHER" id="PTHR36438">
    <property type="entry name" value="IRON-SULFUR CLUSTER REPAIR PROTEIN YTFE"/>
    <property type="match status" value="1"/>
</dbReference>
<reference evidence="6" key="1">
    <citation type="submission" date="2016-08" db="EMBL/GenBank/DDBJ databases">
        <title>Complete Genome Seqeunce of Paenibacillus sp. BIHB 4019 from tea rhizoplane.</title>
        <authorList>
            <person name="Thakur R."/>
            <person name="Swarnkar M.K."/>
            <person name="Gulati A."/>
        </authorList>
    </citation>
    <scope>NUCLEOTIDE SEQUENCE [LARGE SCALE GENOMIC DNA]</scope>
    <source>
        <strain evidence="6">BIHB4019</strain>
    </source>
</reference>
<comment type="subcellular location">
    <subcellularLocation>
        <location evidence="1">Cytoplasm</location>
    </subcellularLocation>
</comment>
<dbReference type="RefSeq" id="WP_099521082.1">
    <property type="nucleotide sequence ID" value="NZ_CP016808.1"/>
</dbReference>
<evidence type="ECO:0000313" key="6">
    <source>
        <dbReference type="EMBL" id="ANY70150.1"/>
    </source>
</evidence>
<evidence type="ECO:0000256" key="3">
    <source>
        <dbReference type="ARBA" id="ARBA00022723"/>
    </source>
</evidence>
<evidence type="ECO:0000256" key="2">
    <source>
        <dbReference type="ARBA" id="ARBA00022490"/>
    </source>
</evidence>
<dbReference type="Gene3D" id="1.20.120.520">
    <property type="entry name" value="nmb1532 protein domain like"/>
    <property type="match status" value="1"/>
</dbReference>
<evidence type="ECO:0000256" key="4">
    <source>
        <dbReference type="ARBA" id="ARBA00023004"/>
    </source>
</evidence>
<dbReference type="AlphaFoldDB" id="A0A1B2DR30"/>